<dbReference type="FunFam" id="1.10.10.820:FF:000001">
    <property type="entry name" value="Myosin heavy chain"/>
    <property type="match status" value="1"/>
</dbReference>
<evidence type="ECO:0000256" key="4">
    <source>
        <dbReference type="ARBA" id="ARBA00022490"/>
    </source>
</evidence>
<dbReference type="Pfam" id="PF01424">
    <property type="entry name" value="R3H"/>
    <property type="match status" value="1"/>
</dbReference>
<dbReference type="GO" id="GO:0007015">
    <property type="term" value="P:actin filament organization"/>
    <property type="evidence" value="ECO:0007669"/>
    <property type="project" value="TreeGrafter"/>
</dbReference>
<comment type="similarity">
    <text evidence="2 13">Belongs to the TRAFAC class myosin-kinesin ATPase superfamily. Myosin family.</text>
</comment>
<feature type="region of interest" description="Disordered" evidence="14">
    <location>
        <begin position="1679"/>
        <end position="1807"/>
    </location>
</feature>
<feature type="compositionally biased region" description="Polar residues" evidence="14">
    <location>
        <begin position="1722"/>
        <end position="1742"/>
    </location>
</feature>
<evidence type="ECO:0000256" key="8">
    <source>
        <dbReference type="ARBA" id="ARBA00022840"/>
    </source>
</evidence>
<dbReference type="InterPro" id="IPR036072">
    <property type="entry name" value="MYSc_Myo1"/>
</dbReference>
<keyword evidence="3 12" id="KW-0728">SH3 domain</keyword>
<keyword evidence="6 13" id="KW-0547">Nucleotide-binding</keyword>
<dbReference type="GO" id="GO:0030479">
    <property type="term" value="C:actin cortical patch"/>
    <property type="evidence" value="ECO:0007669"/>
    <property type="project" value="UniProtKB-SubCell"/>
</dbReference>
<evidence type="ECO:0000259" key="16">
    <source>
        <dbReference type="PROSITE" id="PS51061"/>
    </source>
</evidence>
<feature type="domain" description="R3H" evidence="16">
    <location>
        <begin position="40"/>
        <end position="103"/>
    </location>
</feature>
<feature type="region of interest" description="Disordered" evidence="14">
    <location>
        <begin position="189"/>
        <end position="274"/>
    </location>
</feature>
<dbReference type="Gene3D" id="2.30.30.40">
    <property type="entry name" value="SH3 Domains"/>
    <property type="match status" value="1"/>
</dbReference>
<dbReference type="PROSITE" id="PS51673">
    <property type="entry name" value="SUZ"/>
    <property type="match status" value="1"/>
</dbReference>
<proteinExistence type="inferred from homology"/>
<dbReference type="InterPro" id="IPR001452">
    <property type="entry name" value="SH3_domain"/>
</dbReference>
<dbReference type="GO" id="GO:0006897">
    <property type="term" value="P:endocytosis"/>
    <property type="evidence" value="ECO:0007669"/>
    <property type="project" value="TreeGrafter"/>
</dbReference>
<dbReference type="Gene3D" id="1.20.58.530">
    <property type="match status" value="1"/>
</dbReference>
<feature type="domain" description="TH1" evidence="19">
    <location>
        <begin position="1321"/>
        <end position="1525"/>
    </location>
</feature>
<feature type="domain" description="Myosin motor" evidence="17">
    <location>
        <begin position="583"/>
        <end position="1263"/>
    </location>
</feature>
<dbReference type="Gene3D" id="1.20.5.4820">
    <property type="match status" value="1"/>
</dbReference>
<evidence type="ECO:0000256" key="3">
    <source>
        <dbReference type="ARBA" id="ARBA00022443"/>
    </source>
</evidence>
<dbReference type="PANTHER" id="PTHR13140:SF837">
    <property type="entry name" value="MYOSIN-3-RELATED"/>
    <property type="match status" value="1"/>
</dbReference>
<feature type="region of interest" description="Actin-binding" evidence="13">
    <location>
        <begin position="1136"/>
        <end position="1158"/>
    </location>
</feature>
<dbReference type="Pfam" id="PF00063">
    <property type="entry name" value="Myosin_head"/>
    <property type="match status" value="1"/>
</dbReference>
<feature type="domain" description="SH3" evidence="15">
    <location>
        <begin position="1597"/>
        <end position="1656"/>
    </location>
</feature>
<feature type="compositionally biased region" description="Basic and acidic residues" evidence="14">
    <location>
        <begin position="221"/>
        <end position="230"/>
    </location>
</feature>
<dbReference type="PROSITE" id="PS50002">
    <property type="entry name" value="SH3"/>
    <property type="match status" value="1"/>
</dbReference>
<evidence type="ECO:0000313" key="21">
    <source>
        <dbReference type="Proteomes" id="UP001150569"/>
    </source>
</evidence>
<dbReference type="GO" id="GO:0005524">
    <property type="term" value="F:ATP binding"/>
    <property type="evidence" value="ECO:0007669"/>
    <property type="project" value="UniProtKB-UniRule"/>
</dbReference>
<evidence type="ECO:0000256" key="13">
    <source>
        <dbReference type="PROSITE-ProRule" id="PRU00782"/>
    </source>
</evidence>
<feature type="compositionally biased region" description="Polar residues" evidence="14">
    <location>
        <begin position="1515"/>
        <end position="1536"/>
    </location>
</feature>
<protein>
    <submittedName>
        <fullName evidence="20">Class II myosin</fullName>
    </submittedName>
</protein>
<organism evidence="20 21">
    <name type="scientific">Tieghemiomyces parasiticus</name>
    <dbReference type="NCBI Taxonomy" id="78921"/>
    <lineage>
        <taxon>Eukaryota</taxon>
        <taxon>Fungi</taxon>
        <taxon>Fungi incertae sedis</taxon>
        <taxon>Zoopagomycota</taxon>
        <taxon>Kickxellomycotina</taxon>
        <taxon>Dimargaritomycetes</taxon>
        <taxon>Dimargaritales</taxon>
        <taxon>Dimargaritaceae</taxon>
        <taxon>Tieghemiomyces</taxon>
    </lineage>
</organism>
<keyword evidence="8 13" id="KW-0067">ATP-binding</keyword>
<feature type="compositionally biased region" description="Pro residues" evidence="14">
    <location>
        <begin position="1584"/>
        <end position="1599"/>
    </location>
</feature>
<dbReference type="SUPFAM" id="SSF52540">
    <property type="entry name" value="P-loop containing nucleoside triphosphate hydrolases"/>
    <property type="match status" value="1"/>
</dbReference>
<dbReference type="PROSITE" id="PS51456">
    <property type="entry name" value="MYOSIN_MOTOR"/>
    <property type="match status" value="1"/>
</dbReference>
<dbReference type="FunFam" id="1.20.120.720:FF:000015">
    <property type="entry name" value="Myosin I"/>
    <property type="match status" value="1"/>
</dbReference>
<reference evidence="20" key="1">
    <citation type="submission" date="2022-07" db="EMBL/GenBank/DDBJ databases">
        <title>Phylogenomic reconstructions and comparative analyses of Kickxellomycotina fungi.</title>
        <authorList>
            <person name="Reynolds N.K."/>
            <person name="Stajich J.E."/>
            <person name="Barry K."/>
            <person name="Grigoriev I.V."/>
            <person name="Crous P."/>
            <person name="Smith M.E."/>
        </authorList>
    </citation>
    <scope>NUCLEOTIDE SEQUENCE</scope>
    <source>
        <strain evidence="20">RSA 861</strain>
    </source>
</reference>
<feature type="compositionally biased region" description="Polar residues" evidence="14">
    <location>
        <begin position="389"/>
        <end position="401"/>
    </location>
</feature>
<name>A0A9W7ZR44_9FUNG</name>
<dbReference type="GO" id="GO:0051666">
    <property type="term" value="P:actin cortical patch localization"/>
    <property type="evidence" value="ECO:0007669"/>
    <property type="project" value="TreeGrafter"/>
</dbReference>
<evidence type="ECO:0000256" key="14">
    <source>
        <dbReference type="SAM" id="MobiDB-lite"/>
    </source>
</evidence>
<evidence type="ECO:0000256" key="5">
    <source>
        <dbReference type="ARBA" id="ARBA00022553"/>
    </source>
</evidence>
<dbReference type="InterPro" id="IPR036867">
    <property type="entry name" value="R3H_dom_sf"/>
</dbReference>
<dbReference type="PROSITE" id="PS51757">
    <property type="entry name" value="TH1"/>
    <property type="match status" value="1"/>
</dbReference>
<comment type="subcellular location">
    <subcellularLocation>
        <location evidence="1">Cytoplasm</location>
        <location evidence="1">Cytoskeleton</location>
        <location evidence="1">Actin patch</location>
    </subcellularLocation>
</comment>
<dbReference type="Gene3D" id="1.20.120.720">
    <property type="entry name" value="Myosin VI head, motor domain, U50 subdomain"/>
    <property type="match status" value="1"/>
</dbReference>
<dbReference type="PRINTS" id="PR00193">
    <property type="entry name" value="MYOSINHEAVY"/>
</dbReference>
<dbReference type="InterPro" id="IPR036961">
    <property type="entry name" value="Kinesin_motor_dom_sf"/>
</dbReference>
<dbReference type="InterPro" id="IPR001374">
    <property type="entry name" value="R3H_dom"/>
</dbReference>
<keyword evidence="21" id="KW-1185">Reference proteome</keyword>
<dbReference type="Pfam" id="PF00018">
    <property type="entry name" value="SH3_1"/>
    <property type="match status" value="1"/>
</dbReference>
<sequence>MSGSLPPSIGDIPAARDPPPVAPGLPNEFLLKALNLPADRKFILKLDQELAHFIAEAPELSLAFPPMNPYQRRLVHQVADYFGLLHTTEGTNATGATHVVVGKGLAAVIPDLRLADLVEEEEPPPKTFKIMRRVAVPALTDRRVPPVASNGTEVPVAATEPSKDRRLMSLEEREAAYERARAAIFQEAEEEAAQAAGGHGGQPSTDPRPSPQDSRPRPPRRHDDVPRSEFTRNPYLRPPPTHNYQQYSHPRPPNGAYPPYGPPGHVPPLARQAAAGYPYGGQPFAYHGYPGTPHGYAPGPLPGRAHPSSSPQTYVPDSFNPYPLASARRSPPPTSQSTPARPMVTPTSAAVEDFPTLSSSRPTTASKTAVSPAAANPWGARSHPFMTASRPSTADSANSPQRLLIRPSVASPSVLSTSSPPRTEAVVTPHPEPNDPTVDRLGALLTGQARLESDPSAHIRRPSAQPSPSPPDTALGKPIFTYDSASHEGVRDSDAPKTITHILQLADYDGRCPAPDTMTFAHGTLKRIRGTAGSTETFIVVFKSGAYAQQALTEYTNHPHFTLRPMKKMKKADWSEGTKKKQAGVSDMTLLSKITNDAISDNLRKRFQNADIYTYIGHVLISVNPFRDIGIYTDQVLQSYRGKNRLELAPHVFAIAEAAYRNMVGYKENQCVIISGESGAGKTEAAKKIMQYIAAVSGGGQNSSIQRVKDMVLATNPLLESFGCAKTLRNNNSSRHGKYLEIQFNANGEPVGANITNYLLEKGRVVSQIRMERSFHIFYQMCKAAPQHYKDNYGISGPENFVYIYQSGCLDVDTINDTSEYNDTIAAMNVIGLSAEEQDQIHRMLAAILWLGNAQFQEDDDGKAFVTDSGVVDFIAYLLEVESELLNKVLTSRVIETQRGGRRGSTYEVPLNRVQATAVRDAYAKAIYERMFEWIVTRINAAMRPQTTPAYTVGVLDIYGFEIFDHNSFEQLCINYVNEKLQQIFIELTLKAEQEEYVREQIKWTPIDYFNNKIVCDLIEERRPPGVFAAMNDACAVAHADSGAADDSLIQRLAGCGRNPHFELRGQAFLIKHYAGDVTYEVTGMTDKNKDQLLKDLLDLNQGSQSRFLAELFPEQVDRDSKKRPPTAGDRIKKSANDLVTNLMRAQPSYIRCIKPNENKSPTEYDDQRVLHQVKYLGLCENIRVRRAGFAYRQTFEKFVERFYLLSPNTSYAGDYTWRGDARAGTAQILKDTNIAPEEWQLGTTKAFIRHPETLWALENMRERYWHNMASRIQRAWRAYVRHRNDCATRIQRCWRRNKHQMEWLRLRDLGHQLLAGRKERRRFSLLSMRRYFGDYLGVGTAAQGEGYQLRAACGTGPGERVLFSAKGQVLAPRAMRSSKPSPRTLVVTTAAVYLVLASLERRLLTYRVERKIALVALRGLSTSTLQDDWVVLHVTPGAGSGATKDDNVDVILSCMFKTELMTQLVTASGGSLAVNVQPQITYTKKATKTQVLKFIKNEQFPVRDQYKSHVVQIGSGQPPASQSDPPCPSKPSTRAVQPRYKPKPAGARSRGGGNGAGRPVPQPQPTSNVNGGMATGGGGRMAAPPPPAPPAPSAPPTHPTYRALYNFTATIDGGIDLVSDEVYEILEQHDNGWWLGRKNHTEGWVPSNYLEKVEVAPPPPPPPVAAPVPVQAAPVLPSRPQVATRPAITPKPAIVPKPQATGGAGGRPSIPSKPGMAAGGQQRQSVVNPRTYTNNDDNTSAPAPAARANVSQMVSALSANPHFNRQGQRAGGMPAPSNGGTGGAGKPAIPPRPGAKPQIPARPRQV</sequence>
<feature type="compositionally biased region" description="Low complexity" evidence="14">
    <location>
        <begin position="407"/>
        <end position="421"/>
    </location>
</feature>
<feature type="region of interest" description="Disordered" evidence="14">
    <location>
        <begin position="452"/>
        <end position="479"/>
    </location>
</feature>
<accession>A0A9W7ZR44</accession>
<evidence type="ECO:0000256" key="6">
    <source>
        <dbReference type="ARBA" id="ARBA00022741"/>
    </source>
</evidence>
<dbReference type="EMBL" id="JANBPT010000662">
    <property type="protein sequence ID" value="KAJ1914851.1"/>
    <property type="molecule type" value="Genomic_DNA"/>
</dbReference>
<feature type="binding site" evidence="13">
    <location>
        <begin position="676"/>
        <end position="683"/>
    </location>
    <ligand>
        <name>ATP</name>
        <dbReference type="ChEBI" id="CHEBI:30616"/>
    </ligand>
</feature>
<keyword evidence="5" id="KW-0597">Phosphoprotein</keyword>
<evidence type="ECO:0000256" key="11">
    <source>
        <dbReference type="ARBA" id="ARBA00023203"/>
    </source>
</evidence>
<dbReference type="CDD" id="cd01378">
    <property type="entry name" value="MYSc_Myo1"/>
    <property type="match status" value="1"/>
</dbReference>
<feature type="compositionally biased region" description="Low complexity" evidence="14">
    <location>
        <begin position="321"/>
        <end position="342"/>
    </location>
</feature>
<dbReference type="OrthoDB" id="6108017at2759"/>
<evidence type="ECO:0000256" key="2">
    <source>
        <dbReference type="ARBA" id="ARBA00008314"/>
    </source>
</evidence>
<dbReference type="Pfam" id="PF12752">
    <property type="entry name" value="SUZ"/>
    <property type="match status" value="1"/>
</dbReference>
<dbReference type="PANTHER" id="PTHR13140">
    <property type="entry name" value="MYOSIN"/>
    <property type="match status" value="1"/>
</dbReference>
<dbReference type="InterPro" id="IPR027417">
    <property type="entry name" value="P-loop_NTPase"/>
</dbReference>
<dbReference type="GO" id="GO:0005886">
    <property type="term" value="C:plasma membrane"/>
    <property type="evidence" value="ECO:0007669"/>
    <property type="project" value="TreeGrafter"/>
</dbReference>
<feature type="compositionally biased region" description="Pro residues" evidence="14">
    <location>
        <begin position="250"/>
        <end position="266"/>
    </location>
</feature>
<evidence type="ECO:0000259" key="15">
    <source>
        <dbReference type="PROSITE" id="PS50002"/>
    </source>
</evidence>
<keyword evidence="7" id="KW-0378">Hydrolase</keyword>
<dbReference type="GO" id="GO:0016787">
    <property type="term" value="F:hydrolase activity"/>
    <property type="evidence" value="ECO:0007669"/>
    <property type="project" value="UniProtKB-KW"/>
</dbReference>
<comment type="caution">
    <text evidence="20">The sequence shown here is derived from an EMBL/GenBank/DDBJ whole genome shotgun (WGS) entry which is preliminary data.</text>
</comment>
<feature type="compositionally biased region" description="Polar residues" evidence="14">
    <location>
        <begin position="356"/>
        <end position="369"/>
    </location>
</feature>
<dbReference type="GO" id="GO:0016459">
    <property type="term" value="C:myosin complex"/>
    <property type="evidence" value="ECO:0007669"/>
    <property type="project" value="UniProtKB-KW"/>
</dbReference>
<dbReference type="InterPro" id="IPR036028">
    <property type="entry name" value="SH3-like_dom_sf"/>
</dbReference>
<evidence type="ECO:0000256" key="7">
    <source>
        <dbReference type="ARBA" id="ARBA00022801"/>
    </source>
</evidence>
<evidence type="ECO:0000256" key="10">
    <source>
        <dbReference type="ARBA" id="ARBA00023175"/>
    </source>
</evidence>
<feature type="domain" description="SUZ" evidence="18">
    <location>
        <begin position="108"/>
        <end position="189"/>
    </location>
</feature>
<dbReference type="InterPro" id="IPR010926">
    <property type="entry name" value="Myosin_TH1"/>
</dbReference>
<gene>
    <name evidence="20" type="primary">MYO1_4</name>
    <name evidence="20" type="ORF">IWQ60_008654</name>
</gene>
<dbReference type="SUPFAM" id="SSF50044">
    <property type="entry name" value="SH3-domain"/>
    <property type="match status" value="1"/>
</dbReference>
<evidence type="ECO:0000259" key="18">
    <source>
        <dbReference type="PROSITE" id="PS51673"/>
    </source>
</evidence>
<dbReference type="SUPFAM" id="SSF82708">
    <property type="entry name" value="R3H domain"/>
    <property type="match status" value="1"/>
</dbReference>
<keyword evidence="10 13" id="KW-0505">Motor protein</keyword>
<dbReference type="CDD" id="cd02642">
    <property type="entry name" value="R3H_encore_like"/>
    <property type="match status" value="1"/>
</dbReference>
<evidence type="ECO:0000256" key="1">
    <source>
        <dbReference type="ARBA" id="ARBA00004134"/>
    </source>
</evidence>
<keyword evidence="11 13" id="KW-0009">Actin-binding</keyword>
<dbReference type="GO" id="GO:0000146">
    <property type="term" value="F:microfilament motor activity"/>
    <property type="evidence" value="ECO:0007669"/>
    <property type="project" value="TreeGrafter"/>
</dbReference>
<dbReference type="Gene3D" id="1.10.10.820">
    <property type="match status" value="1"/>
</dbReference>
<dbReference type="FunFam" id="1.20.5.4820:FF:000004">
    <property type="entry name" value="Myosin IE"/>
    <property type="match status" value="1"/>
</dbReference>
<dbReference type="PROSITE" id="PS51061">
    <property type="entry name" value="R3H"/>
    <property type="match status" value="1"/>
</dbReference>
<feature type="region of interest" description="Disordered" evidence="14">
    <location>
        <begin position="1514"/>
        <end position="1600"/>
    </location>
</feature>
<dbReference type="GO" id="GO:0051015">
    <property type="term" value="F:actin filament binding"/>
    <property type="evidence" value="ECO:0007669"/>
    <property type="project" value="TreeGrafter"/>
</dbReference>
<feature type="region of interest" description="Disordered" evidence="14">
    <location>
        <begin position="295"/>
        <end position="440"/>
    </location>
</feature>
<dbReference type="InterPro" id="IPR001609">
    <property type="entry name" value="Myosin_head_motor_dom-like"/>
</dbReference>
<dbReference type="Gene3D" id="3.30.1370.50">
    <property type="entry name" value="R3H-like domain"/>
    <property type="match status" value="1"/>
</dbReference>
<dbReference type="SMART" id="SM00393">
    <property type="entry name" value="R3H"/>
    <property type="match status" value="1"/>
</dbReference>
<feature type="compositionally biased region" description="Low complexity" evidence="14">
    <location>
        <begin position="203"/>
        <end position="213"/>
    </location>
</feature>
<dbReference type="GO" id="GO:0051286">
    <property type="term" value="C:cell tip"/>
    <property type="evidence" value="ECO:0007669"/>
    <property type="project" value="TreeGrafter"/>
</dbReference>
<dbReference type="Gene3D" id="3.40.850.10">
    <property type="entry name" value="Kinesin motor domain"/>
    <property type="match status" value="1"/>
</dbReference>
<dbReference type="SMART" id="SM00326">
    <property type="entry name" value="SH3"/>
    <property type="match status" value="1"/>
</dbReference>
<evidence type="ECO:0000313" key="20">
    <source>
        <dbReference type="EMBL" id="KAJ1914851.1"/>
    </source>
</evidence>
<keyword evidence="9 13" id="KW-0518">Myosin</keyword>
<dbReference type="CDD" id="cd11856">
    <property type="entry name" value="SH3_p47phox_like"/>
    <property type="match status" value="1"/>
</dbReference>
<dbReference type="InterPro" id="IPR024771">
    <property type="entry name" value="SUZ"/>
</dbReference>
<dbReference type="FunFam" id="1.20.58.530:FF:000007">
    <property type="entry name" value="Myosin IE"/>
    <property type="match status" value="1"/>
</dbReference>
<dbReference type="Pfam" id="PF06017">
    <property type="entry name" value="Myosin_TH1"/>
    <property type="match status" value="1"/>
</dbReference>
<evidence type="ECO:0000259" key="17">
    <source>
        <dbReference type="PROSITE" id="PS51456"/>
    </source>
</evidence>
<evidence type="ECO:0000256" key="9">
    <source>
        <dbReference type="ARBA" id="ARBA00023123"/>
    </source>
</evidence>
<dbReference type="Proteomes" id="UP001150569">
    <property type="component" value="Unassembled WGS sequence"/>
</dbReference>
<keyword evidence="4" id="KW-0963">Cytoplasm</keyword>
<evidence type="ECO:0000256" key="12">
    <source>
        <dbReference type="PROSITE-ProRule" id="PRU00192"/>
    </source>
</evidence>
<dbReference type="GO" id="GO:0003676">
    <property type="term" value="F:nucleic acid binding"/>
    <property type="evidence" value="ECO:0007669"/>
    <property type="project" value="UniProtKB-UniRule"/>
</dbReference>
<feature type="region of interest" description="Disordered" evidence="14">
    <location>
        <begin position="144"/>
        <end position="167"/>
    </location>
</feature>
<dbReference type="SMART" id="SM00242">
    <property type="entry name" value="MYSc"/>
    <property type="match status" value="1"/>
</dbReference>
<evidence type="ECO:0000259" key="19">
    <source>
        <dbReference type="PROSITE" id="PS51757"/>
    </source>
</evidence>
<feature type="compositionally biased region" description="Polar residues" evidence="14">
    <location>
        <begin position="1750"/>
        <end position="1768"/>
    </location>
</feature>